<dbReference type="SMART" id="SM00233">
    <property type="entry name" value="PH"/>
    <property type="match status" value="1"/>
</dbReference>
<feature type="compositionally biased region" description="Polar residues" evidence="4">
    <location>
        <begin position="699"/>
        <end position="710"/>
    </location>
</feature>
<dbReference type="PROSITE" id="PS50003">
    <property type="entry name" value="PH_DOMAIN"/>
    <property type="match status" value="1"/>
</dbReference>
<dbReference type="PANTHER" id="PTHR31941">
    <property type="entry name" value="CYTOSKELETAL SIGNALING PROTEIN SLM1"/>
    <property type="match status" value="1"/>
</dbReference>
<feature type="region of interest" description="Disordered" evidence="4">
    <location>
        <begin position="793"/>
        <end position="874"/>
    </location>
</feature>
<dbReference type="InterPro" id="IPR001849">
    <property type="entry name" value="PH_domain"/>
</dbReference>
<evidence type="ECO:0000259" key="5">
    <source>
        <dbReference type="PROSITE" id="PS50003"/>
    </source>
</evidence>
<keyword evidence="1" id="KW-0597">Phosphoprotein</keyword>
<dbReference type="InterPro" id="IPR046869">
    <property type="entry name" value="SLM1/RGC1-like_PH"/>
</dbReference>
<dbReference type="InterPro" id="IPR046868">
    <property type="entry name" value="BAR_4"/>
</dbReference>
<evidence type="ECO:0000313" key="8">
    <source>
        <dbReference type="Proteomes" id="UP000215127"/>
    </source>
</evidence>
<keyword evidence="8" id="KW-1185">Reference proteome</keyword>
<evidence type="ECO:0000256" key="3">
    <source>
        <dbReference type="SAM" id="Coils"/>
    </source>
</evidence>
<gene>
    <name evidence="7" type="ORF">ZT3D7_G10428</name>
</gene>
<dbReference type="SUPFAM" id="SSF56112">
    <property type="entry name" value="Protein kinase-like (PK-like)"/>
    <property type="match status" value="1"/>
</dbReference>
<feature type="compositionally biased region" description="Polar residues" evidence="4">
    <location>
        <begin position="596"/>
        <end position="606"/>
    </location>
</feature>
<dbReference type="PROSITE" id="PS00107">
    <property type="entry name" value="PROTEIN_KINASE_ATP"/>
    <property type="match status" value="1"/>
</dbReference>
<dbReference type="SMART" id="SM00220">
    <property type="entry name" value="S_TKc"/>
    <property type="match status" value="1"/>
</dbReference>
<dbReference type="InterPro" id="IPR011009">
    <property type="entry name" value="Kinase-like_dom_sf"/>
</dbReference>
<feature type="binding site" evidence="2">
    <location>
        <position position="961"/>
    </location>
    <ligand>
        <name>ATP</name>
        <dbReference type="ChEBI" id="CHEBI:30616"/>
    </ligand>
</feature>
<dbReference type="Gene3D" id="1.10.510.10">
    <property type="entry name" value="Transferase(Phosphotransferase) domain 1"/>
    <property type="match status" value="1"/>
</dbReference>
<reference evidence="7 8" key="1">
    <citation type="submission" date="2016-06" db="EMBL/GenBank/DDBJ databases">
        <authorList>
            <person name="Kjaerup R.B."/>
            <person name="Dalgaard T.S."/>
            <person name="Juul-Madsen H.R."/>
        </authorList>
    </citation>
    <scope>NUCLEOTIDE SEQUENCE [LARGE SCALE GENOMIC DNA]</scope>
</reference>
<evidence type="ECO:0000256" key="4">
    <source>
        <dbReference type="SAM" id="MobiDB-lite"/>
    </source>
</evidence>
<keyword evidence="2" id="KW-0067">ATP-binding</keyword>
<feature type="domain" description="PH" evidence="5">
    <location>
        <begin position="394"/>
        <end position="499"/>
    </location>
</feature>
<evidence type="ECO:0000313" key="7">
    <source>
        <dbReference type="EMBL" id="SMQ55273.1"/>
    </source>
</evidence>
<dbReference type="Proteomes" id="UP000215127">
    <property type="component" value="Chromosome 11"/>
</dbReference>
<feature type="compositionally biased region" description="Polar residues" evidence="4">
    <location>
        <begin position="516"/>
        <end position="527"/>
    </location>
</feature>
<dbReference type="GO" id="GO:0005524">
    <property type="term" value="F:ATP binding"/>
    <property type="evidence" value="ECO:0007669"/>
    <property type="project" value="UniProtKB-UniRule"/>
</dbReference>
<feature type="domain" description="Protein kinase" evidence="6">
    <location>
        <begin position="932"/>
        <end position="1289"/>
    </location>
</feature>
<evidence type="ECO:0000256" key="2">
    <source>
        <dbReference type="PROSITE-ProRule" id="PRU10141"/>
    </source>
</evidence>
<dbReference type="Pfam" id="PF20400">
    <property type="entry name" value="BAR_4"/>
    <property type="match status" value="1"/>
</dbReference>
<keyword evidence="2" id="KW-0547">Nucleotide-binding</keyword>
<sequence>MSSNYGSTKYGSVPSPSTPGYGNSAVTDFANPSSGPPQGGQFTEEFDASQRGSSLIDGPGIGRSSSRASTAVGGVSRNNTLKKKTSVKRMGSLRRSGSKKSMTAGSIRGVSAHNEEDFHSAFFTPVPTTGTPTEVLANRFQAWRSLLKSLITYFREIQSSYEARAKAVHKVQNTLANMSHPSVFLSNNGLGEAARILEDYHKHSMLEAKKSEDIENDVIGALSGLRADLGQKIKEIKSLSGDFKNSVEKEKENTRREVEKLKDALQHAGHEDAVGKNDPYVVRLGVERAIERQLDEENYLHRAYLNLESSGRELEAIVVGEIQKAYNALAGILKREGDDAYAAVEGLRTGPIAMPKDEEWHHFVTSDPHFVDPDLPLRRIENIEYPGRNHPQATEIRAGMLERKSKYLKSYTPGWYVLSATHLHEFKSADKIYTQPPVMSLYLLDQKLGSHSDRGSSSHKFMLKGKQSGGVHKGHNWVFRAESFETMMAWFEDIRVLTEKTGEERNAFVRKHARSVSGTSERGTVSSDGLEDDEADRAPYSADVASLNPPEPKPQRPQPGGRFPSDLALRTVGTMPPTDGQDDSDDDRDVIPVPSSALSGSAQQEYAGQDPYRLDGVRTSVETARNAPYGGESAYIQQLQTQAPQQPIQQRDVVNTTPPPVQTQTYALPIERQPSINQEQALPPPQQPTTSPIAAAAPQTASVQTSTSTPLPAAPLAQQEEMPHPNLASGEWEMPIVVGGAAAAGGVGAGVLGAQAYQRHQEYESAKTVPVTPLEPAEPLNPGIAIPILPTSGDEKEVEGHPIQTTSNTLPVIPSIPNGGSSQVEDSTSLPRSTPALLDDPTETKPAEMIASSTASNTKRDSGEEAFPLGGNEKEGAHLTGQLFPRVIRHDTSLSVNADQYTCNLDAEPLHRYRAGGYHPIQLGDVLHHGRYKILHKLGWGSYSTVWAARDSSEQTYVAIKIPVATPPREGQEREALEAVAAIASTHPGRRYLPSLLDHFPLTGPNGVHHCLVLDIVGTSVQDVVENRFDMTRLPGQLARRIAQQVVRGVNCLHDHGIGHGDLHIHNIALDVPPAHSLSTEDFVQIYGAPETMPVVRKDGQPIVEAGRPPYLVAPGTRKDDLDVDTVNVKIVDFGGAFIQSTSALEIHTPLVVRAPEAIFRDEYVDTRVDLWGLGCMIFELVAGQPPFDNILVTPPSLVRQMLTLTGDALPERWQAKWQAMSDRSTDEEEGEDSRTLQSWLEEVYLEGEGEAGLSRDDLRRVGGLVRSMLRLEPGERASTRLVLRDEWLA</sequence>
<dbReference type="Gene3D" id="3.30.200.20">
    <property type="entry name" value="Phosphorylase Kinase, domain 1"/>
    <property type="match status" value="1"/>
</dbReference>
<feature type="region of interest" description="Disordered" evidence="4">
    <location>
        <begin position="1"/>
        <end position="106"/>
    </location>
</feature>
<evidence type="ECO:0008006" key="9">
    <source>
        <dbReference type="Google" id="ProtNLM"/>
    </source>
</evidence>
<feature type="region of interest" description="Disordered" evidence="4">
    <location>
        <begin position="678"/>
        <end position="711"/>
    </location>
</feature>
<dbReference type="EMBL" id="LT853702">
    <property type="protein sequence ID" value="SMQ55273.1"/>
    <property type="molecule type" value="Genomic_DNA"/>
</dbReference>
<evidence type="ECO:0000256" key="1">
    <source>
        <dbReference type="ARBA" id="ARBA00022553"/>
    </source>
</evidence>
<dbReference type="Pfam" id="PF00069">
    <property type="entry name" value="Pkinase"/>
    <property type="match status" value="2"/>
</dbReference>
<dbReference type="PROSITE" id="PS50011">
    <property type="entry name" value="PROTEIN_KINASE_DOM"/>
    <property type="match status" value="1"/>
</dbReference>
<name>A0A1X7S6G2_ZYMT9</name>
<protein>
    <recommendedName>
        <fullName evidence="9">Protein kinase domain-containing protein</fullName>
    </recommendedName>
</protein>
<dbReference type="Gene3D" id="2.30.29.30">
    <property type="entry name" value="Pleckstrin-homology domain (PH domain)/Phosphotyrosine-binding domain (PTB)"/>
    <property type="match status" value="1"/>
</dbReference>
<evidence type="ECO:0000259" key="6">
    <source>
        <dbReference type="PROSITE" id="PS50011"/>
    </source>
</evidence>
<dbReference type="InterPro" id="IPR011993">
    <property type="entry name" value="PH-like_dom_sf"/>
</dbReference>
<keyword evidence="3" id="KW-0175">Coiled coil</keyword>
<feature type="compositionally biased region" description="Polar residues" evidence="4">
    <location>
        <begin position="1"/>
        <end position="33"/>
    </location>
</feature>
<proteinExistence type="predicted"/>
<dbReference type="GO" id="GO:0004672">
    <property type="term" value="F:protein kinase activity"/>
    <property type="evidence" value="ECO:0007669"/>
    <property type="project" value="InterPro"/>
</dbReference>
<feature type="compositionally biased region" description="Polar residues" evidence="4">
    <location>
        <begin position="818"/>
        <end position="832"/>
    </location>
</feature>
<dbReference type="Pfam" id="PF20399">
    <property type="entry name" value="PH_20"/>
    <property type="match status" value="1"/>
</dbReference>
<organism evidence="7 8">
    <name type="scientific">Zymoseptoria tritici (strain ST99CH_3D7)</name>
    <dbReference type="NCBI Taxonomy" id="1276538"/>
    <lineage>
        <taxon>Eukaryota</taxon>
        <taxon>Fungi</taxon>
        <taxon>Dikarya</taxon>
        <taxon>Ascomycota</taxon>
        <taxon>Pezizomycotina</taxon>
        <taxon>Dothideomycetes</taxon>
        <taxon>Dothideomycetidae</taxon>
        <taxon>Mycosphaerellales</taxon>
        <taxon>Mycosphaerellaceae</taxon>
        <taxon>Zymoseptoria</taxon>
    </lineage>
</organism>
<dbReference type="SUPFAM" id="SSF50729">
    <property type="entry name" value="PH domain-like"/>
    <property type="match status" value="1"/>
</dbReference>
<dbReference type="STRING" id="1276538.A0A1X7S6G2"/>
<feature type="region of interest" description="Disordered" evidence="4">
    <location>
        <begin position="513"/>
        <end position="615"/>
    </location>
</feature>
<dbReference type="InterPro" id="IPR000719">
    <property type="entry name" value="Prot_kinase_dom"/>
</dbReference>
<dbReference type="CDD" id="cd13311">
    <property type="entry name" value="PH_Slm1"/>
    <property type="match status" value="1"/>
</dbReference>
<accession>A0A1X7S6G2</accession>
<feature type="coiled-coil region" evidence="3">
    <location>
        <begin position="244"/>
        <end position="271"/>
    </location>
</feature>
<dbReference type="InterPro" id="IPR043453">
    <property type="entry name" value="Slm1_PH"/>
</dbReference>
<dbReference type="InterPro" id="IPR017441">
    <property type="entry name" value="Protein_kinase_ATP_BS"/>
</dbReference>
<dbReference type="PANTHER" id="PTHR31941:SF16">
    <property type="entry name" value="PHOSPHATIDYLINOSITOL 4,5-BISPHOSPHATE-BINDING PROTEIN SLM1-RELATED"/>
    <property type="match status" value="1"/>
</dbReference>